<dbReference type="PANTHER" id="PTHR11458">
    <property type="entry name" value="DELTA-AMINOLEVULINIC ACID DEHYDRATASE"/>
    <property type="match status" value="1"/>
</dbReference>
<dbReference type="Pfam" id="PF00490">
    <property type="entry name" value="ALAD"/>
    <property type="match status" value="1"/>
</dbReference>
<dbReference type="SUPFAM" id="SSF51569">
    <property type="entry name" value="Aldolase"/>
    <property type="match status" value="1"/>
</dbReference>
<dbReference type="GO" id="GO:0008270">
    <property type="term" value="F:zinc ion binding"/>
    <property type="evidence" value="ECO:0007669"/>
    <property type="project" value="TreeGrafter"/>
</dbReference>
<comment type="pathway">
    <text evidence="1">Porphyrin-containing compound metabolism; protoporphyrin-IX biosynthesis; coproporphyrinogen-III from 5-aminolevulinate: step 1/4.</text>
</comment>
<comment type="catalytic activity">
    <reaction evidence="7 10">
        <text>2 5-aminolevulinate = porphobilinogen + 2 H2O + H(+)</text>
        <dbReference type="Rhea" id="RHEA:24064"/>
        <dbReference type="ChEBI" id="CHEBI:15377"/>
        <dbReference type="ChEBI" id="CHEBI:15378"/>
        <dbReference type="ChEBI" id="CHEBI:58126"/>
        <dbReference type="ChEBI" id="CHEBI:356416"/>
        <dbReference type="EC" id="4.2.1.24"/>
    </reaction>
</comment>
<evidence type="ECO:0000313" key="12">
    <source>
        <dbReference type="EMBL" id="KAE9043598.1"/>
    </source>
</evidence>
<dbReference type="Proteomes" id="UP000429607">
    <property type="component" value="Unassembled WGS sequence"/>
</dbReference>
<evidence type="ECO:0000256" key="6">
    <source>
        <dbReference type="ARBA" id="ARBA00025628"/>
    </source>
</evidence>
<dbReference type="GO" id="GO:0005829">
    <property type="term" value="C:cytosol"/>
    <property type="evidence" value="ECO:0007669"/>
    <property type="project" value="TreeGrafter"/>
</dbReference>
<accession>A0A6A4G8V4</accession>
<feature type="binding site" evidence="9">
    <location>
        <position position="220"/>
    </location>
    <ligand>
        <name>5-aminolevulinate</name>
        <dbReference type="ChEBI" id="CHEBI:356416"/>
        <label>1</label>
    </ligand>
</feature>
<proteinExistence type="inferred from homology"/>
<reference evidence="14 16" key="1">
    <citation type="submission" date="2018-08" db="EMBL/GenBank/DDBJ databases">
        <title>Genomic investigation of the strawberry pathogen Phytophthora fragariae indicates pathogenicity is determined by transcriptional variation in three key races.</title>
        <authorList>
            <person name="Adams T.M."/>
            <person name="Armitage A.D."/>
            <person name="Sobczyk M.K."/>
            <person name="Bates H.J."/>
            <person name="Dunwell J.M."/>
            <person name="Nellist C.F."/>
            <person name="Harrison R.J."/>
        </authorList>
    </citation>
    <scope>NUCLEOTIDE SEQUENCE [LARGE SCALE GENOMIC DNA]</scope>
    <source>
        <strain evidence="12 15">SCRP249</strain>
        <strain evidence="13 17">SCRP324</strain>
        <strain evidence="14 16">SCRP333</strain>
    </source>
</reference>
<dbReference type="SMART" id="SM01004">
    <property type="entry name" value="ALAD"/>
    <property type="match status" value="1"/>
</dbReference>
<sequence length="327" mass="35913">MDSLHSGLHHPAQRAWSEPHLHPSQLMYPLFVTLRAEDKPIRGLEPELQWGQGSDGSFASLVSHLRALVAKGLTSVMLFGVVEDKDARGSMADDERTPVIQCTRALRKALPELLVACDVCMCEYTDHGHCGILRGVDGEQVLDNARTLERLSSIALAYAQAGAHMVCPSDMMDNRIGAIRSAFNANGFEHVSIMAYTSKKASVMYAPFRDAVESTFQGDRKRYQHPVGSTSHAALAFERDVLQGADSVIVKPSLFYSDIVASFAAKKTVPVVCYLVSGEYKMVKDYGDSTNSLESVVREAHLGLLRAGASVLITYFTPYILDRCAKW</sequence>
<dbReference type="InterPro" id="IPR030656">
    <property type="entry name" value="ALAD_AS"/>
</dbReference>
<organism evidence="14 16">
    <name type="scientific">Phytophthora rubi</name>
    <dbReference type="NCBI Taxonomy" id="129364"/>
    <lineage>
        <taxon>Eukaryota</taxon>
        <taxon>Sar</taxon>
        <taxon>Stramenopiles</taxon>
        <taxon>Oomycota</taxon>
        <taxon>Peronosporomycetes</taxon>
        <taxon>Peronosporales</taxon>
        <taxon>Peronosporaceae</taxon>
        <taxon>Phytophthora</taxon>
    </lineage>
</organism>
<dbReference type="AlphaFoldDB" id="A0A6A4G8V4"/>
<protein>
    <recommendedName>
        <fullName evidence="10">Delta-aminolevulinic acid dehydratase</fullName>
        <ecNumber evidence="10">4.2.1.24</ecNumber>
    </recommendedName>
</protein>
<dbReference type="EC" id="4.2.1.24" evidence="10"/>
<dbReference type="PANTHER" id="PTHR11458:SF0">
    <property type="entry name" value="DELTA-AMINOLEVULINIC ACID DEHYDRATASE"/>
    <property type="match status" value="1"/>
</dbReference>
<dbReference type="OrthoDB" id="1530at2759"/>
<comment type="subunit">
    <text evidence="10">Homooctamer.</text>
</comment>
<evidence type="ECO:0000313" key="15">
    <source>
        <dbReference type="Proteomes" id="UP000429607"/>
    </source>
</evidence>
<evidence type="ECO:0000313" key="16">
    <source>
        <dbReference type="Proteomes" id="UP000434957"/>
    </source>
</evidence>
<evidence type="ECO:0000256" key="5">
    <source>
        <dbReference type="ARBA" id="ARBA00023244"/>
    </source>
</evidence>
<dbReference type="Proteomes" id="UP000435112">
    <property type="component" value="Unassembled WGS sequence"/>
</dbReference>
<keyword evidence="4 10" id="KW-0456">Lyase</keyword>
<evidence type="ECO:0000313" key="13">
    <source>
        <dbReference type="EMBL" id="KAE9046625.1"/>
    </source>
</evidence>
<dbReference type="Gene3D" id="3.20.20.70">
    <property type="entry name" value="Aldolase class I"/>
    <property type="match status" value="1"/>
</dbReference>
<dbReference type="EMBL" id="QXFV01000258">
    <property type="protein sequence ID" value="KAE9043598.1"/>
    <property type="molecule type" value="Genomic_DNA"/>
</dbReference>
<evidence type="ECO:0000313" key="17">
    <source>
        <dbReference type="Proteomes" id="UP000435112"/>
    </source>
</evidence>
<dbReference type="EMBL" id="QXFT01000048">
    <property type="protein sequence ID" value="KAE9357641.1"/>
    <property type="molecule type" value="Genomic_DNA"/>
</dbReference>
<dbReference type="GO" id="GO:0006782">
    <property type="term" value="P:protoporphyrinogen IX biosynthetic process"/>
    <property type="evidence" value="ECO:0007669"/>
    <property type="project" value="UniProtKB-UniPathway"/>
</dbReference>
<evidence type="ECO:0000256" key="3">
    <source>
        <dbReference type="ARBA" id="ARBA00023133"/>
    </source>
</evidence>
<feature type="active site" description="Schiff-base intermediate with substrate" evidence="8">
    <location>
        <position position="251"/>
    </location>
</feature>
<feature type="active site" description="Schiff-base intermediate with substrate" evidence="8">
    <location>
        <position position="199"/>
    </location>
</feature>
<dbReference type="UniPathway" id="UPA00251">
    <property type="reaction ID" value="UER00318"/>
</dbReference>
<feature type="binding site" evidence="9">
    <location>
        <position position="315"/>
    </location>
    <ligand>
        <name>5-aminolevulinate</name>
        <dbReference type="ChEBI" id="CHEBI:356416"/>
        <label>2</label>
    </ligand>
</feature>
<evidence type="ECO:0000256" key="7">
    <source>
        <dbReference type="ARBA" id="ARBA00047651"/>
    </source>
</evidence>
<evidence type="ECO:0000256" key="4">
    <source>
        <dbReference type="ARBA" id="ARBA00023239"/>
    </source>
</evidence>
<comment type="similarity">
    <text evidence="2 11">Belongs to the ALAD family.</text>
</comment>
<comment type="function">
    <text evidence="6">Catalyzes an early step in the biosynthesis of tetrapyrroles. Binds two molecules of 5-aminolevulinate per subunit, each at a distinct site, and catalyzes their condensation to form porphobilinogen.</text>
</comment>
<dbReference type="PROSITE" id="PS00169">
    <property type="entry name" value="D_ALA_DEHYDRATASE"/>
    <property type="match status" value="1"/>
</dbReference>
<feature type="binding site" evidence="9">
    <location>
        <position position="209"/>
    </location>
    <ligand>
        <name>5-aminolevulinate</name>
        <dbReference type="ChEBI" id="CHEBI:356416"/>
        <label>1</label>
    </ligand>
</feature>
<dbReference type="Proteomes" id="UP000434957">
    <property type="component" value="Unassembled WGS sequence"/>
</dbReference>
<name>A0A6A4G8V4_9STRA</name>
<keyword evidence="3" id="KW-0350">Heme biosynthesis</keyword>
<dbReference type="GO" id="GO:0004655">
    <property type="term" value="F:porphobilinogen synthase activity"/>
    <property type="evidence" value="ECO:0007669"/>
    <property type="project" value="UniProtKB-EC"/>
</dbReference>
<dbReference type="InterPro" id="IPR001731">
    <property type="entry name" value="ALAD"/>
</dbReference>
<dbReference type="InterPro" id="IPR013785">
    <property type="entry name" value="Aldolase_TIM"/>
</dbReference>
<evidence type="ECO:0000313" key="14">
    <source>
        <dbReference type="EMBL" id="KAE9357641.1"/>
    </source>
</evidence>
<evidence type="ECO:0000256" key="8">
    <source>
        <dbReference type="PIRSR" id="PIRSR001415-1"/>
    </source>
</evidence>
<evidence type="ECO:0000256" key="1">
    <source>
        <dbReference type="ARBA" id="ARBA00004694"/>
    </source>
</evidence>
<evidence type="ECO:0000256" key="10">
    <source>
        <dbReference type="RuleBase" id="RU000515"/>
    </source>
</evidence>
<evidence type="ECO:0000256" key="9">
    <source>
        <dbReference type="PIRSR" id="PIRSR001415-2"/>
    </source>
</evidence>
<keyword evidence="16" id="KW-1185">Reference proteome</keyword>
<keyword evidence="5 10" id="KW-0627">Porphyrin biosynthesis</keyword>
<evidence type="ECO:0000256" key="11">
    <source>
        <dbReference type="RuleBase" id="RU004161"/>
    </source>
</evidence>
<dbReference type="PIRSF" id="PIRSF001415">
    <property type="entry name" value="Porphbilin_synth"/>
    <property type="match status" value="1"/>
</dbReference>
<evidence type="ECO:0000256" key="2">
    <source>
        <dbReference type="ARBA" id="ARBA00008055"/>
    </source>
</evidence>
<dbReference type="EMBL" id="QXFU01000046">
    <property type="protein sequence ID" value="KAE9046625.1"/>
    <property type="molecule type" value="Genomic_DNA"/>
</dbReference>
<dbReference type="PRINTS" id="PR00144">
    <property type="entry name" value="DALDHYDRTASE"/>
</dbReference>
<feature type="binding site" evidence="9">
    <location>
        <position position="277"/>
    </location>
    <ligand>
        <name>5-aminolevulinate</name>
        <dbReference type="ChEBI" id="CHEBI:356416"/>
        <label>2</label>
    </ligand>
</feature>
<gene>
    <name evidence="12" type="ORF">PR001_g5724</name>
    <name evidence="13" type="ORF">PR002_g1547</name>
    <name evidence="14" type="ORF">PR003_g1690</name>
</gene>
<comment type="caution">
    <text evidence="14">The sequence shown here is derived from an EMBL/GenBank/DDBJ whole genome shotgun (WGS) entry which is preliminary data.</text>
</comment>